<dbReference type="EMBL" id="JBHDIY010000002">
    <property type="protein sequence ID" value="MFL4470127.1"/>
    <property type="molecule type" value="Genomic_DNA"/>
</dbReference>
<feature type="transmembrane region" description="Helical" evidence="1">
    <location>
        <begin position="274"/>
        <end position="291"/>
    </location>
</feature>
<comment type="caution">
    <text evidence="3">The sequence shown here is derived from an EMBL/GenBank/DDBJ whole genome shotgun (WGS) entry which is preliminary data.</text>
</comment>
<dbReference type="Proteomes" id="UP001627408">
    <property type="component" value="Unassembled WGS sequence"/>
</dbReference>
<evidence type="ECO:0000256" key="1">
    <source>
        <dbReference type="SAM" id="Phobius"/>
    </source>
</evidence>
<gene>
    <name evidence="3" type="ORF">ACERZ8_09690</name>
</gene>
<organism evidence="3 4">
    <name type="scientific">Tateyamaria armeniaca</name>
    <dbReference type="NCBI Taxonomy" id="2518930"/>
    <lineage>
        <taxon>Bacteria</taxon>
        <taxon>Pseudomonadati</taxon>
        <taxon>Pseudomonadota</taxon>
        <taxon>Alphaproteobacteria</taxon>
        <taxon>Rhodobacterales</taxon>
        <taxon>Roseobacteraceae</taxon>
        <taxon>Tateyamaria</taxon>
    </lineage>
</organism>
<feature type="transmembrane region" description="Helical" evidence="1">
    <location>
        <begin position="311"/>
        <end position="334"/>
    </location>
</feature>
<keyword evidence="1" id="KW-1133">Transmembrane helix</keyword>
<keyword evidence="1" id="KW-0812">Transmembrane</keyword>
<evidence type="ECO:0000259" key="2">
    <source>
        <dbReference type="Pfam" id="PF15604"/>
    </source>
</evidence>
<sequence length="562" mass="60449">MGGSPHSADGLGNASMAAATGADRPVGLVAEECAAAGWVYAYYDDKWQTPLTMLPMTVNDINGAVIDEGGRTMGLPTFGMEDGQPIQSVRNQLGTQTYQAPREGRVLVEIGPDPGGPDPAALEAQIIADLQAFASEMETAIQPWVQQWEDEGWWGLIGSFFEKTGDGLSAWWEGEGEFWQAVWNWLRNLPDLAADAFEGAVTGAKELWDRRVEILSLIQYLAEGLVSEFEDGLELLLDLLSGIPGLEEIVDLLKAVVEDSAEWASAMIEMARETRVLTVLAGTIIGSIMMIPPNFWTDIVGLASGYLIPEVFMAIVFALIAFFSGGTLGGGLVVRLTAFVTKVTSKLAAAGRAGVVLIKIFDFLTSITSKMVDLIKALRRKIVERANGATGEATPVIRSTTRRVRDPDEMPCFNKPPNATDQEFLDQLAEQENAINNSDLSDLMERRSAVVENGTGALRDRAAQTAARDAWVSDRTAELLAEGELFDDAVDLAQREAAVLDATHVLDIVAGGDPADISGLQNRSVNRSLGSQWRGKVGALDDALQSQAAAGATKPNVRLRPC</sequence>
<dbReference type="RefSeq" id="WP_407591998.1">
    <property type="nucleotide sequence ID" value="NZ_JBHDIY010000002.1"/>
</dbReference>
<reference evidence="3 4" key="1">
    <citation type="submission" date="2024-08" db="EMBL/GenBank/DDBJ databases">
        <title>Tateyamaria sp. nov., isolated from marine algae.</title>
        <authorList>
            <person name="Choi B.J."/>
            <person name="Kim J.M."/>
            <person name="Lee J.K."/>
            <person name="Choi D.G."/>
            <person name="Bayburt H."/>
            <person name="Baek J.H."/>
            <person name="Han D.M."/>
            <person name="Jeon C.O."/>
        </authorList>
    </citation>
    <scope>NUCLEOTIDE SEQUENCE [LARGE SCALE GENOMIC DNA]</scope>
    <source>
        <strain evidence="3 4">KMU-156</strain>
    </source>
</reference>
<evidence type="ECO:0000313" key="4">
    <source>
        <dbReference type="Proteomes" id="UP001627408"/>
    </source>
</evidence>
<proteinExistence type="predicted"/>
<accession>A0ABW8UWS5</accession>
<keyword evidence="1" id="KW-0472">Membrane</keyword>
<dbReference type="Pfam" id="PF15604">
    <property type="entry name" value="Ntox15"/>
    <property type="match status" value="1"/>
</dbReference>
<keyword evidence="4" id="KW-1185">Reference proteome</keyword>
<evidence type="ECO:0000313" key="3">
    <source>
        <dbReference type="EMBL" id="MFL4470127.1"/>
    </source>
</evidence>
<protein>
    <submittedName>
        <fullName evidence="3">Polymorphic toxin type 15 domain-containing protein</fullName>
    </submittedName>
</protein>
<name>A0ABW8UWS5_9RHOB</name>
<feature type="domain" description="Novel toxin 15" evidence="2">
    <location>
        <begin position="422"/>
        <end position="562"/>
    </location>
</feature>
<dbReference type="InterPro" id="IPR028949">
    <property type="entry name" value="Ntox15"/>
</dbReference>